<dbReference type="InterPro" id="IPR020846">
    <property type="entry name" value="MFS_dom"/>
</dbReference>
<protein>
    <submittedName>
        <fullName evidence="9">DHA2 family efflux MFS transporter permease subunit</fullName>
    </submittedName>
</protein>
<feature type="transmembrane region" description="Helical" evidence="7">
    <location>
        <begin position="365"/>
        <end position="388"/>
    </location>
</feature>
<dbReference type="Gene3D" id="1.20.1250.20">
    <property type="entry name" value="MFS general substrate transporter like domains"/>
    <property type="match status" value="1"/>
</dbReference>
<dbReference type="Gene3D" id="1.20.1720.10">
    <property type="entry name" value="Multidrug resistance protein D"/>
    <property type="match status" value="1"/>
</dbReference>
<feature type="transmembrane region" description="Helical" evidence="7">
    <location>
        <begin position="206"/>
        <end position="224"/>
    </location>
</feature>
<gene>
    <name evidence="9" type="ORF">EAV92_12030</name>
</gene>
<keyword evidence="2" id="KW-0813">Transport</keyword>
<dbReference type="PANTHER" id="PTHR42718:SF42">
    <property type="entry name" value="EXPORT PROTEIN"/>
    <property type="match status" value="1"/>
</dbReference>
<evidence type="ECO:0000259" key="8">
    <source>
        <dbReference type="PROSITE" id="PS50850"/>
    </source>
</evidence>
<sequence>MELQPKGNIETSPRKGWAFFFLCFGVFMVYLDLMIVNVALPDIRTDMEIGIRGLQWIVDAYAIPFACLLLAAGALGDIVGHKKMFLTGLAGFTLASVWCAESSTLTSLLAARAVQGAFGALMIPVSLAIIRLTFDTPAERAKAIGVWAGIGGIALAAGPLAGGWLVEAFGWKSVFWLNVPVGAAVFLTLSVLMTETSVRAKRSFDVVGQFLSIAGIACLSYGLIESHSLGWDNPGIIASFAGALLSLIAFAVWERRFRDPLLPVSLFRQPLFLVALLVNFLSFFGVFAVMFVMTLYLQNVNGLTAFETGVRFLPLTAAIMVMTTIGGNLTAKIPPVAMIPIGAFAAGGALFWLTSLEPGSGFGVYAWPLLLLGIGLSLAGTSTTVALMNGISPERAGMASGIANTFRQISAVVAVALSGTIISDRVRASSDAWMSSLSIPEEWRSPLQETMASGNLNAEAWRSAGLPADSLEILGGKTADWFAGGMHGAMVLSGIAGIVCGLISLLLLARRGAKRNVRGSAAPVIPPITAPSQPK</sequence>
<evidence type="ECO:0000256" key="5">
    <source>
        <dbReference type="ARBA" id="ARBA00022989"/>
    </source>
</evidence>
<evidence type="ECO:0000256" key="3">
    <source>
        <dbReference type="ARBA" id="ARBA00022475"/>
    </source>
</evidence>
<reference evidence="9 10" key="1">
    <citation type="submission" date="2018-10" db="EMBL/GenBank/DDBJ databases">
        <title>Genome Sequence of Cohnella sp.</title>
        <authorList>
            <person name="Srinivasan S."/>
            <person name="Kim M.K."/>
        </authorList>
    </citation>
    <scope>NUCLEOTIDE SEQUENCE [LARGE SCALE GENOMIC DNA]</scope>
    <source>
        <strain evidence="9 10">18JY8-7</strain>
    </source>
</reference>
<keyword evidence="5 7" id="KW-1133">Transmembrane helix</keyword>
<evidence type="ECO:0000256" key="1">
    <source>
        <dbReference type="ARBA" id="ARBA00004651"/>
    </source>
</evidence>
<dbReference type="AlphaFoldDB" id="A0A3G3JYB6"/>
<evidence type="ECO:0000313" key="10">
    <source>
        <dbReference type="Proteomes" id="UP000269097"/>
    </source>
</evidence>
<feature type="transmembrane region" description="Helical" evidence="7">
    <location>
        <begin position="146"/>
        <end position="169"/>
    </location>
</feature>
<dbReference type="InterPro" id="IPR011701">
    <property type="entry name" value="MFS"/>
</dbReference>
<dbReference type="GO" id="GO:0005886">
    <property type="term" value="C:plasma membrane"/>
    <property type="evidence" value="ECO:0007669"/>
    <property type="project" value="UniProtKB-SubCell"/>
</dbReference>
<accession>A0A3G3JYB6</accession>
<feature type="transmembrane region" description="Helical" evidence="7">
    <location>
        <begin position="236"/>
        <end position="253"/>
    </location>
</feature>
<evidence type="ECO:0000256" key="6">
    <source>
        <dbReference type="ARBA" id="ARBA00023136"/>
    </source>
</evidence>
<feature type="transmembrane region" description="Helical" evidence="7">
    <location>
        <begin position="336"/>
        <end position="353"/>
    </location>
</feature>
<organism evidence="9 10">
    <name type="scientific">Cohnella candidum</name>
    <dbReference type="NCBI Taxonomy" id="2674991"/>
    <lineage>
        <taxon>Bacteria</taxon>
        <taxon>Bacillati</taxon>
        <taxon>Bacillota</taxon>
        <taxon>Bacilli</taxon>
        <taxon>Bacillales</taxon>
        <taxon>Paenibacillaceae</taxon>
        <taxon>Cohnella</taxon>
    </lineage>
</organism>
<dbReference type="NCBIfam" id="TIGR00711">
    <property type="entry name" value="efflux_EmrB"/>
    <property type="match status" value="1"/>
</dbReference>
<dbReference type="Proteomes" id="UP000269097">
    <property type="component" value="Chromosome"/>
</dbReference>
<dbReference type="InterPro" id="IPR004638">
    <property type="entry name" value="EmrB-like"/>
</dbReference>
<evidence type="ECO:0000313" key="9">
    <source>
        <dbReference type="EMBL" id="AYQ73235.1"/>
    </source>
</evidence>
<comment type="subcellular location">
    <subcellularLocation>
        <location evidence="1">Cell membrane</location>
        <topology evidence="1">Multi-pass membrane protein</topology>
    </subcellularLocation>
</comment>
<dbReference type="PROSITE" id="PS50850">
    <property type="entry name" value="MFS"/>
    <property type="match status" value="1"/>
</dbReference>
<dbReference type="RefSeq" id="WP_123041317.1">
    <property type="nucleotide sequence ID" value="NZ_CP033433.1"/>
</dbReference>
<proteinExistence type="predicted"/>
<feature type="transmembrane region" description="Helical" evidence="7">
    <location>
        <begin position="409"/>
        <end position="428"/>
    </location>
</feature>
<dbReference type="KEGG" id="coh:EAV92_12030"/>
<feature type="transmembrane region" description="Helical" evidence="7">
    <location>
        <begin position="60"/>
        <end position="79"/>
    </location>
</feature>
<feature type="domain" description="Major facilitator superfamily (MFS) profile" evidence="8">
    <location>
        <begin position="18"/>
        <end position="512"/>
    </location>
</feature>
<feature type="transmembrane region" description="Helical" evidence="7">
    <location>
        <begin position="489"/>
        <end position="509"/>
    </location>
</feature>
<dbReference type="SUPFAM" id="SSF103473">
    <property type="entry name" value="MFS general substrate transporter"/>
    <property type="match status" value="1"/>
</dbReference>
<keyword evidence="3" id="KW-1003">Cell membrane</keyword>
<evidence type="ECO:0000256" key="7">
    <source>
        <dbReference type="SAM" id="Phobius"/>
    </source>
</evidence>
<keyword evidence="10" id="KW-1185">Reference proteome</keyword>
<feature type="transmembrane region" description="Helical" evidence="7">
    <location>
        <begin position="16"/>
        <end position="40"/>
    </location>
</feature>
<dbReference type="Pfam" id="PF07690">
    <property type="entry name" value="MFS_1"/>
    <property type="match status" value="1"/>
</dbReference>
<dbReference type="EMBL" id="CP033433">
    <property type="protein sequence ID" value="AYQ73235.1"/>
    <property type="molecule type" value="Genomic_DNA"/>
</dbReference>
<dbReference type="GO" id="GO:0022857">
    <property type="term" value="F:transmembrane transporter activity"/>
    <property type="evidence" value="ECO:0007669"/>
    <property type="project" value="InterPro"/>
</dbReference>
<name>A0A3G3JYB6_9BACL</name>
<dbReference type="CDD" id="cd17321">
    <property type="entry name" value="MFS_MMR_MDR_like"/>
    <property type="match status" value="1"/>
</dbReference>
<keyword evidence="6 7" id="KW-0472">Membrane</keyword>
<dbReference type="PANTHER" id="PTHR42718">
    <property type="entry name" value="MAJOR FACILITATOR SUPERFAMILY MULTIDRUG TRANSPORTER MFSC"/>
    <property type="match status" value="1"/>
</dbReference>
<feature type="transmembrane region" description="Helical" evidence="7">
    <location>
        <begin position="273"/>
        <end position="297"/>
    </location>
</feature>
<feature type="transmembrane region" description="Helical" evidence="7">
    <location>
        <begin position="175"/>
        <end position="194"/>
    </location>
</feature>
<evidence type="ECO:0000256" key="2">
    <source>
        <dbReference type="ARBA" id="ARBA00022448"/>
    </source>
</evidence>
<keyword evidence="4 7" id="KW-0812">Transmembrane</keyword>
<feature type="transmembrane region" description="Helical" evidence="7">
    <location>
        <begin position="309"/>
        <end position="329"/>
    </location>
</feature>
<feature type="transmembrane region" description="Helical" evidence="7">
    <location>
        <begin position="116"/>
        <end position="134"/>
    </location>
</feature>
<evidence type="ECO:0000256" key="4">
    <source>
        <dbReference type="ARBA" id="ARBA00022692"/>
    </source>
</evidence>
<dbReference type="InterPro" id="IPR036259">
    <property type="entry name" value="MFS_trans_sf"/>
</dbReference>